<evidence type="ECO:0000313" key="3">
    <source>
        <dbReference type="WBParaSite" id="Bm1134b.1"/>
    </source>
</evidence>
<organism evidence="1">
    <name type="scientific">Brugia malayi</name>
    <name type="common">Filarial nematode worm</name>
    <dbReference type="NCBI Taxonomy" id="6279"/>
    <lineage>
        <taxon>Eukaryota</taxon>
        <taxon>Metazoa</taxon>
        <taxon>Ecdysozoa</taxon>
        <taxon>Nematoda</taxon>
        <taxon>Chromadorea</taxon>
        <taxon>Rhabditida</taxon>
        <taxon>Spirurina</taxon>
        <taxon>Spiruromorpha</taxon>
        <taxon>Filarioidea</taxon>
        <taxon>Onchocercidae</taxon>
        <taxon>Brugia</taxon>
    </lineage>
</organism>
<reference evidence="1" key="2">
    <citation type="submission" date="2019-04" db="EMBL/GenBank/DDBJ databases">
        <authorList>
            <person name="Howe K."/>
            <person name="Paulini M."/>
            <person name="Williams G."/>
        </authorList>
    </citation>
    <scope>NUCLEOTIDE SEQUENCE [LARGE SCALE GENOMIC DNA]</scope>
    <source>
        <strain evidence="1">FR3</strain>
    </source>
</reference>
<reference evidence="2" key="1">
    <citation type="journal article" date="2007" name="Science">
        <title>Draft genome of the filarial nematode parasite Brugia malayi.</title>
        <authorList>
            <person name="Ghedin E."/>
            <person name="Wang S."/>
            <person name="Spiro D."/>
            <person name="Caler E."/>
            <person name="Zhao Q."/>
            <person name="Crabtree J."/>
            <person name="Allen J.E."/>
            <person name="Delcher A.L."/>
            <person name="Guiliano D.B."/>
            <person name="Miranda-Saavedra D."/>
            <person name="Angiuoli S.V."/>
            <person name="Creasy T."/>
            <person name="Amedeo P."/>
            <person name="Haas B."/>
            <person name="El-Sayed N.M."/>
            <person name="Wortman J.R."/>
            <person name="Feldblyum T."/>
            <person name="Tallon L."/>
            <person name="Schatz M."/>
            <person name="Shumway M."/>
            <person name="Koo H."/>
            <person name="Salzberg S.L."/>
            <person name="Schobel S."/>
            <person name="Pertea M."/>
            <person name="Pop M."/>
            <person name="White O."/>
            <person name="Barton G.J."/>
            <person name="Carlow C.K."/>
            <person name="Crawford M.J."/>
            <person name="Daub J."/>
            <person name="Dimmic M.W."/>
            <person name="Estes C.F."/>
            <person name="Foster J.M."/>
            <person name="Ganatra M."/>
            <person name="Gregory W.F."/>
            <person name="Johnson N.M."/>
            <person name="Jin J."/>
            <person name="Komuniecki R."/>
            <person name="Korf I."/>
            <person name="Kumar S."/>
            <person name="Laney S."/>
            <person name="Li B.W."/>
            <person name="Li W."/>
            <person name="Lindblom T.H."/>
            <person name="Lustigman S."/>
            <person name="Ma D."/>
            <person name="Maina C.V."/>
            <person name="Martin D.M."/>
            <person name="McCarter J.P."/>
            <person name="McReynolds L."/>
            <person name="Mitreva M."/>
            <person name="Nutman T.B."/>
            <person name="Parkinson J."/>
            <person name="Peregrin-Alvarez J.M."/>
            <person name="Poole C."/>
            <person name="Ren Q."/>
            <person name="Saunders L."/>
            <person name="Sluder A.E."/>
            <person name="Smith K."/>
            <person name="Stanke M."/>
            <person name="Unnasch T.R."/>
            <person name="Ware J."/>
            <person name="Wei A.D."/>
            <person name="Weil G."/>
            <person name="Williams D.J."/>
            <person name="Zhang Y."/>
            <person name="Williams S.A."/>
            <person name="Fraser-Liggett C."/>
            <person name="Slatko B."/>
            <person name="Blaxter M.L."/>
            <person name="Scott A.L."/>
        </authorList>
    </citation>
    <scope>NUCLEOTIDE SEQUENCE</scope>
    <source>
        <strain evidence="2">FR3</strain>
    </source>
</reference>
<reference evidence="3" key="3">
    <citation type="submission" date="2019-12" db="UniProtKB">
        <authorList>
            <consortium name="WormBaseParasite"/>
        </authorList>
    </citation>
    <scope>IDENTIFICATION</scope>
</reference>
<dbReference type="EMBL" id="CAAKNF010000196">
    <property type="protein sequence ID" value="VIO87907.1"/>
    <property type="molecule type" value="Genomic_DNA"/>
</dbReference>
<gene>
    <name evidence="1 3" type="primary">Bm1134</name>
    <name evidence="1" type="ORF">BM_BM1134</name>
</gene>
<dbReference type="Proteomes" id="UP000006672">
    <property type="component" value="Unassembled WGS sequence"/>
</dbReference>
<accession>A0A5S6P8S8</accession>
<protein>
    <submittedName>
        <fullName evidence="3">Bm1134</fullName>
    </submittedName>
</protein>
<sequence>MCSRSTLGGERGTMK</sequence>
<proteinExistence type="predicted"/>
<evidence type="ECO:0000313" key="2">
    <source>
        <dbReference type="Proteomes" id="UP000006672"/>
    </source>
</evidence>
<dbReference type="WBParaSite" id="Bm1134b.1">
    <property type="protein sequence ID" value="Bm1134b.1"/>
    <property type="gene ID" value="WBGene00221395"/>
</dbReference>
<name>A0A4E9EUN6_BRUMA</name>
<evidence type="ECO:0000313" key="1">
    <source>
        <dbReference type="EMBL" id="VIO87907.1"/>
    </source>
</evidence>
<accession>A0A4E9EUN6</accession>
<keyword evidence="2" id="KW-1185">Reference proteome</keyword>